<accession>A0A7Z7VLV3</accession>
<dbReference type="RefSeq" id="WP_154715486.1">
    <property type="nucleotide sequence ID" value="NZ_JACWKW010000009.1"/>
</dbReference>
<evidence type="ECO:0000313" key="1">
    <source>
        <dbReference type="EMBL" id="TBM41384.1"/>
    </source>
</evidence>
<gene>
    <name evidence="1" type="ORF">EYB64_12475</name>
</gene>
<dbReference type="Proteomes" id="UP000294145">
    <property type="component" value="Unassembled WGS sequence"/>
</dbReference>
<proteinExistence type="predicted"/>
<evidence type="ECO:0000313" key="2">
    <source>
        <dbReference type="Proteomes" id="UP000294145"/>
    </source>
</evidence>
<name>A0A7Z7VLV3_VIBCL</name>
<protein>
    <submittedName>
        <fullName evidence="1">Uncharacterized protein</fullName>
    </submittedName>
</protein>
<sequence length="271" mass="30907">MKNKVNSVKRAIGLEVLSEFLSDKSIMKEFMSELDDDALCKLRDDLSSILIERAKVRVTQNINHELSTEVLDLYKSQVIKAVAHINTSFSNLYLFSRIDDTPNSSSFLNDLISHSESISSLLALHYDSAEVVSEKKEVIKVLLNMATMIERNDNIDVEQAIRFKDALFSKLVAFNDLLSEVSHQKKESDRTINHLDIWCTVALEAVKTQIETDQILSAGYVDKLLIQRVSVEEFHDKSSSEGLVYRAFVDGQLKKWNGFGRPPRWYQDLFA</sequence>
<organism evidence="1 2">
    <name type="scientific">Vibrio cholerae</name>
    <dbReference type="NCBI Taxonomy" id="666"/>
    <lineage>
        <taxon>Bacteria</taxon>
        <taxon>Pseudomonadati</taxon>
        <taxon>Pseudomonadota</taxon>
        <taxon>Gammaproteobacteria</taxon>
        <taxon>Vibrionales</taxon>
        <taxon>Vibrionaceae</taxon>
        <taxon>Vibrio</taxon>
    </lineage>
</organism>
<comment type="caution">
    <text evidence="1">The sequence shown here is derived from an EMBL/GenBank/DDBJ whole genome shotgun (WGS) entry which is preliminary data.</text>
</comment>
<dbReference type="AlphaFoldDB" id="A0A7Z7VLV3"/>
<dbReference type="EMBL" id="SISP01000020">
    <property type="protein sequence ID" value="TBM41384.1"/>
    <property type="molecule type" value="Genomic_DNA"/>
</dbReference>
<reference evidence="1 2" key="1">
    <citation type="submission" date="2019-02" db="EMBL/GenBank/DDBJ databases">
        <title>Genomic plasticity associated with the antimicrobial resistance in Vibrio cholerae.</title>
        <authorList>
            <person name="Verma J."/>
            <person name="Bag S."/>
            <person name="Saha B."/>
            <person name="Kumar P."/>
            <person name="Ghosh T.S."/>
            <person name="Dayal M."/>
            <person name="Senapati T."/>
            <person name="Mehra S."/>
            <person name="Dey P."/>
            <person name="Desigamani A."/>
            <person name="Kumar D."/>
            <person name="Rana P."/>
            <person name="Kumar B."/>
            <person name="Maiti T.K."/>
            <person name="Sharma N.C."/>
            <person name="Bhadra R.K."/>
            <person name="Mutreja A."/>
            <person name="Nair G.B."/>
            <person name="Ramamurthy T."/>
            <person name="Das B."/>
        </authorList>
    </citation>
    <scope>NUCLEOTIDE SEQUENCE [LARGE SCALE GENOMIC DNA]</scope>
    <source>
        <strain evidence="1 2">IDH06781</strain>
    </source>
</reference>